<dbReference type="AlphaFoldDB" id="A0A381WDW4"/>
<feature type="non-terminal residue" evidence="1">
    <location>
        <position position="1037"/>
    </location>
</feature>
<gene>
    <name evidence="1" type="ORF">METZ01_LOCUS103580</name>
</gene>
<dbReference type="EMBL" id="UINC01011500">
    <property type="protein sequence ID" value="SVA50726.1"/>
    <property type="molecule type" value="Genomic_DNA"/>
</dbReference>
<protein>
    <recommendedName>
        <fullName evidence="2">IPT/TIG domain-containing protein</fullName>
    </recommendedName>
</protein>
<reference evidence="1" key="1">
    <citation type="submission" date="2018-05" db="EMBL/GenBank/DDBJ databases">
        <authorList>
            <person name="Lanie J.A."/>
            <person name="Ng W.-L."/>
            <person name="Kazmierczak K.M."/>
            <person name="Andrzejewski T.M."/>
            <person name="Davidsen T.M."/>
            <person name="Wayne K.J."/>
            <person name="Tettelin H."/>
            <person name="Glass J.I."/>
            <person name="Rusch D."/>
            <person name="Podicherti R."/>
            <person name="Tsui H.-C.T."/>
            <person name="Winkler M.E."/>
        </authorList>
    </citation>
    <scope>NUCLEOTIDE SEQUENCE</scope>
</reference>
<dbReference type="Gene3D" id="2.60.40.10">
    <property type="entry name" value="Immunoglobulins"/>
    <property type="match status" value="3"/>
</dbReference>
<sequence>MTLRISLIFLFVQTMLFGAAAATVETLGRSSVGGNLGTSVIPDGYYNIRAAGYSGFRISVSDFTVGGMYRVQAKNHGGTFANVGNITNNAGAAFSFSVSQSDVDAANSLTFASGQQVYLQVIDMNSDGDVVATVAAVVTNGYGGNNSFYIDLTRPTVTARADQYVKESQSSVTITGVGYTTPANAVSVKVGGTSMSVASYDSDTQITLTIPSGDFGGDIIVTDKALNETSAGGLAMVIDNTAPTVTSATPKTSLKNGGTTVIAGSGFLETTTVSPIASVKLSGATTGIGGYNVDNNSQITVTATTGNVAYGFLTVTDEAENASANQNNAKIAIDNTSPTIASIKNAAGNNITIGSAETNYNTAKLASGSGANEFNLANVTGNPVVTIGGKSLTELGVQATYADALITLTIGSSGTDVANGAVKVVDVAGNEVTFGNAFTIDRVKPTVTSIGTRYVKGSVATEVNGTGFTTNGNATLLSLGGEAIDTNGEGSWTPDSDSKITFTPNTTEFTDVNVTVTDVAGNTSTETGKLVTVDNTDPVISAIDDASAPYIFKSGTQFQIKYTGSTANEYYTGGSGTSSSSGDAQILINNAWPTGMTASVAASAITLTAGAGETNGAVKVLDRSGNDVQAAGPVIIDNTAPTVTDVTPDGDTGNGGANDNLIHIKTGGTVTVAGDFFNNGVASSDVTVKLASTAWTTYGTVTIDNINQITLANAEGGTAPGNLVITDIAGNEFTAATWTVYVDNTLPTVTKVEPGAIISGEEAVVTGTGFMNGTAKSSVKVGGNSAASSTFTYVVDSDTKITITGGTGNISDGQIVVTDPAANASTSNVKMTIDNAKPTVTEVATASIKNGSTTVITGTGFRTTVDGAFEDANTAFTGAEAGTDIAVKVGGNIPAGMTFKVNSATQITVTAGAGEATEKLDVTVTDRAGNTSVETGKILTIDNTAPVLQSISVPSIKSSGTATLTGTGFLVGGDLPANAVKIAGATPTGMTYGTITSTSLVITAGTGNVADGLITLEDAAGNVSTSLVYLTIDNNLP</sequence>
<dbReference type="InterPro" id="IPR013783">
    <property type="entry name" value="Ig-like_fold"/>
</dbReference>
<dbReference type="InterPro" id="IPR014756">
    <property type="entry name" value="Ig_E-set"/>
</dbReference>
<dbReference type="SUPFAM" id="SSF81296">
    <property type="entry name" value="E set domains"/>
    <property type="match status" value="1"/>
</dbReference>
<organism evidence="1">
    <name type="scientific">marine metagenome</name>
    <dbReference type="NCBI Taxonomy" id="408172"/>
    <lineage>
        <taxon>unclassified sequences</taxon>
        <taxon>metagenomes</taxon>
        <taxon>ecological metagenomes</taxon>
    </lineage>
</organism>
<name>A0A381WDW4_9ZZZZ</name>
<evidence type="ECO:0000313" key="1">
    <source>
        <dbReference type="EMBL" id="SVA50726.1"/>
    </source>
</evidence>
<proteinExistence type="predicted"/>
<accession>A0A381WDW4</accession>
<evidence type="ECO:0008006" key="2">
    <source>
        <dbReference type="Google" id="ProtNLM"/>
    </source>
</evidence>